<accession>A0A1J5PP66</accession>
<reference evidence="1" key="1">
    <citation type="submission" date="2016-10" db="EMBL/GenBank/DDBJ databases">
        <title>Sequence of Gallionella enrichment culture.</title>
        <authorList>
            <person name="Poehlein A."/>
            <person name="Muehling M."/>
            <person name="Daniel R."/>
        </authorList>
    </citation>
    <scope>NUCLEOTIDE SEQUENCE</scope>
</reference>
<dbReference type="EMBL" id="MLJW01004656">
    <property type="protein sequence ID" value="OIQ69567.1"/>
    <property type="molecule type" value="Genomic_DNA"/>
</dbReference>
<comment type="caution">
    <text evidence="1">The sequence shown here is derived from an EMBL/GenBank/DDBJ whole genome shotgun (WGS) entry which is preliminary data.</text>
</comment>
<gene>
    <name evidence="1" type="ORF">GALL_488330</name>
</gene>
<dbReference type="AlphaFoldDB" id="A0A1J5PP66"/>
<sequence length="43" mass="5061">MPLLYAPYVPSLWEDFILRNRRILADQMEFLMAHVPQSSRLAA</sequence>
<evidence type="ECO:0000313" key="1">
    <source>
        <dbReference type="EMBL" id="OIQ69567.1"/>
    </source>
</evidence>
<protein>
    <submittedName>
        <fullName evidence="1">Uncharacterized protein</fullName>
    </submittedName>
</protein>
<proteinExistence type="predicted"/>
<name>A0A1J5PP66_9ZZZZ</name>
<organism evidence="1">
    <name type="scientific">mine drainage metagenome</name>
    <dbReference type="NCBI Taxonomy" id="410659"/>
    <lineage>
        <taxon>unclassified sequences</taxon>
        <taxon>metagenomes</taxon>
        <taxon>ecological metagenomes</taxon>
    </lineage>
</organism>